<dbReference type="Proteomes" id="UP001054889">
    <property type="component" value="Unassembled WGS sequence"/>
</dbReference>
<dbReference type="EMBL" id="BQKI01000071">
    <property type="protein sequence ID" value="GJN14503.1"/>
    <property type="molecule type" value="Genomic_DNA"/>
</dbReference>
<keyword evidence="9" id="KW-1185">Reference proteome</keyword>
<evidence type="ECO:0000256" key="7">
    <source>
        <dbReference type="SAM" id="Phobius"/>
    </source>
</evidence>
<dbReference type="Pfam" id="PF06749">
    <property type="entry name" value="DUF1218"/>
    <property type="match status" value="1"/>
</dbReference>
<evidence type="ECO:0000256" key="2">
    <source>
        <dbReference type="ARBA" id="ARBA00022692"/>
    </source>
</evidence>
<keyword evidence="5 7" id="KW-0472">Membrane</keyword>
<proteinExistence type="inferred from homology"/>
<keyword evidence="3" id="KW-0732">Signal</keyword>
<feature type="transmembrane region" description="Helical" evidence="7">
    <location>
        <begin position="51"/>
        <end position="75"/>
    </location>
</feature>
<comment type="caution">
    <text evidence="8">The sequence shown here is derived from an EMBL/GenBank/DDBJ whole genome shotgun (WGS) entry which is preliminary data.</text>
</comment>
<protein>
    <recommendedName>
        <fullName evidence="10">CASP-like protein</fullName>
    </recommendedName>
</protein>
<reference evidence="8" key="1">
    <citation type="journal article" date="2018" name="DNA Res.">
        <title>Multiple hybrid de novo genome assembly of finger millet, an orphan allotetraploid crop.</title>
        <authorList>
            <person name="Hatakeyama M."/>
            <person name="Aluri S."/>
            <person name="Balachadran M.T."/>
            <person name="Sivarajan S.R."/>
            <person name="Patrignani A."/>
            <person name="Gruter S."/>
            <person name="Poveda L."/>
            <person name="Shimizu-Inatsugi R."/>
            <person name="Baeten J."/>
            <person name="Francoijs K.J."/>
            <person name="Nataraja K.N."/>
            <person name="Reddy Y.A.N."/>
            <person name="Phadnis S."/>
            <person name="Ravikumar R.L."/>
            <person name="Schlapbach R."/>
            <person name="Sreeman S.M."/>
            <person name="Shimizu K.K."/>
        </authorList>
    </citation>
    <scope>NUCLEOTIDE SEQUENCE</scope>
</reference>
<reference evidence="8" key="2">
    <citation type="submission" date="2021-12" db="EMBL/GenBank/DDBJ databases">
        <title>Resequencing data analysis of finger millet.</title>
        <authorList>
            <person name="Hatakeyama M."/>
            <person name="Aluri S."/>
            <person name="Balachadran M.T."/>
            <person name="Sivarajan S.R."/>
            <person name="Poveda L."/>
            <person name="Shimizu-Inatsugi R."/>
            <person name="Schlapbach R."/>
            <person name="Sreeman S.M."/>
            <person name="Shimizu K.K."/>
        </authorList>
    </citation>
    <scope>NUCLEOTIDE SEQUENCE</scope>
</reference>
<evidence type="ECO:0000256" key="4">
    <source>
        <dbReference type="ARBA" id="ARBA00022989"/>
    </source>
</evidence>
<dbReference type="GO" id="GO:0012505">
    <property type="term" value="C:endomembrane system"/>
    <property type="evidence" value="ECO:0007669"/>
    <property type="project" value="UniProtKB-SubCell"/>
</dbReference>
<keyword evidence="4 7" id="KW-1133">Transmembrane helix</keyword>
<evidence type="ECO:0000256" key="5">
    <source>
        <dbReference type="ARBA" id="ARBA00023136"/>
    </source>
</evidence>
<name>A0AAV5DU56_ELECO</name>
<dbReference type="InterPro" id="IPR009606">
    <property type="entry name" value="DEAL/Modifying_wall_lignin1/2"/>
</dbReference>
<evidence type="ECO:0008006" key="10">
    <source>
        <dbReference type="Google" id="ProtNLM"/>
    </source>
</evidence>
<evidence type="ECO:0000256" key="1">
    <source>
        <dbReference type="ARBA" id="ARBA00004127"/>
    </source>
</evidence>
<evidence type="ECO:0000256" key="6">
    <source>
        <dbReference type="ARBA" id="ARBA00029467"/>
    </source>
</evidence>
<gene>
    <name evidence="8" type="primary">gb01342</name>
    <name evidence="8" type="ORF">PR202_gb01342</name>
</gene>
<accession>A0AAV5DU56</accession>
<dbReference type="PANTHER" id="PTHR31769">
    <property type="entry name" value="OS07G0462200 PROTEIN-RELATED"/>
    <property type="match status" value="1"/>
</dbReference>
<dbReference type="AlphaFoldDB" id="A0AAV5DU56"/>
<evidence type="ECO:0000313" key="8">
    <source>
        <dbReference type="EMBL" id="GJN14503.1"/>
    </source>
</evidence>
<evidence type="ECO:0000256" key="3">
    <source>
        <dbReference type="ARBA" id="ARBA00022729"/>
    </source>
</evidence>
<comment type="subcellular location">
    <subcellularLocation>
        <location evidence="1">Endomembrane system</location>
        <topology evidence="1">Multi-pass membrane protein</topology>
    </subcellularLocation>
</comment>
<keyword evidence="2 7" id="KW-0812">Transmembrane</keyword>
<dbReference type="InterPro" id="IPR052222">
    <property type="entry name" value="DESIGUAL"/>
</dbReference>
<feature type="transmembrane region" description="Helical" evidence="7">
    <location>
        <begin position="87"/>
        <end position="108"/>
    </location>
</feature>
<evidence type="ECO:0000313" key="9">
    <source>
        <dbReference type="Proteomes" id="UP001054889"/>
    </source>
</evidence>
<comment type="similarity">
    <text evidence="6">Belongs to the DESIGUAL family.</text>
</comment>
<organism evidence="8 9">
    <name type="scientific">Eleusine coracana subsp. coracana</name>
    <dbReference type="NCBI Taxonomy" id="191504"/>
    <lineage>
        <taxon>Eukaryota</taxon>
        <taxon>Viridiplantae</taxon>
        <taxon>Streptophyta</taxon>
        <taxon>Embryophyta</taxon>
        <taxon>Tracheophyta</taxon>
        <taxon>Spermatophyta</taxon>
        <taxon>Magnoliopsida</taxon>
        <taxon>Liliopsida</taxon>
        <taxon>Poales</taxon>
        <taxon>Poaceae</taxon>
        <taxon>PACMAD clade</taxon>
        <taxon>Chloridoideae</taxon>
        <taxon>Cynodonteae</taxon>
        <taxon>Eleusininae</taxon>
        <taxon>Eleusine</taxon>
    </lineage>
</organism>
<sequence>MEGAAVIVFSVVARLLSLASVVLGFIADTKKLKPNDIYYSQGKCVYPSNPAFGLGIVALSLLVAAQIIVSLVGCCSGNGGATGSRRVWGNVCYALSWVAAVIAVVLYVQGVVWSAATTRSPEVISTMLFMRQIPCGRRLHERGLAEPRRHCPRALLLRLATGAGADADCCAIVNADACI</sequence>